<feature type="non-terminal residue" evidence="2">
    <location>
        <position position="1"/>
    </location>
</feature>
<evidence type="ECO:0000313" key="3">
    <source>
        <dbReference type="Proteomes" id="UP000282323"/>
    </source>
</evidence>
<comment type="caution">
    <text evidence="2">The sequence shown here is derived from an EMBL/GenBank/DDBJ whole genome shotgun (WGS) entry which is preliminary data.</text>
</comment>
<dbReference type="RefSeq" id="WP_207890236.1">
    <property type="nucleotide sequence ID" value="NZ_REGA01000040.1"/>
</dbReference>
<name>A0A3N6LKQ3_NATCH</name>
<reference evidence="2 3" key="1">
    <citation type="submission" date="2018-10" db="EMBL/GenBank/DDBJ databases">
        <title>Natrarchaeobius chitinivorans gen. nov., sp. nov., and Natrarchaeobius haloalkaliphilus sp. nov., alkaliphilic, chitin-utilizing haloarchaea from hypersaline alkaline lakes.</title>
        <authorList>
            <person name="Sorokin D.Y."/>
            <person name="Elcheninov A.G."/>
            <person name="Kostrikina N.A."/>
            <person name="Bale N.J."/>
            <person name="Sinninghe Damste J.S."/>
            <person name="Khijniak T.V."/>
            <person name="Kublanov I.V."/>
            <person name="Toshchakov S.V."/>
        </authorList>
    </citation>
    <scope>NUCLEOTIDE SEQUENCE [LARGE SCALE GENOMIC DNA]</scope>
    <source>
        <strain evidence="2 3">AArcht4T</strain>
    </source>
</reference>
<sequence>DARAYLDRFEFHFTPKHGSWLNMAEIELSALTTQCLNQRIPDAATLRTEVAAWETDRNEATVSIDWQFTADDARTKLLRLYPTITEKKQD</sequence>
<keyword evidence="3" id="KW-1185">Reference proteome</keyword>
<dbReference type="InterPro" id="IPR038717">
    <property type="entry name" value="Tc1-like_DDE_dom"/>
</dbReference>
<dbReference type="EMBL" id="REGA01000040">
    <property type="protein sequence ID" value="RQG89433.1"/>
    <property type="molecule type" value="Genomic_DNA"/>
</dbReference>
<protein>
    <submittedName>
        <fullName evidence="2">IS630 family transposase</fullName>
    </submittedName>
</protein>
<proteinExistence type="predicted"/>
<accession>A0A3N6LKQ3</accession>
<dbReference type="Pfam" id="PF13358">
    <property type="entry name" value="DDE_3"/>
    <property type="match status" value="1"/>
</dbReference>
<dbReference type="AlphaFoldDB" id="A0A3N6LKQ3"/>
<organism evidence="2 3">
    <name type="scientific">Natrarchaeobius chitinivorans</name>
    <dbReference type="NCBI Taxonomy" id="1679083"/>
    <lineage>
        <taxon>Archaea</taxon>
        <taxon>Methanobacteriati</taxon>
        <taxon>Methanobacteriota</taxon>
        <taxon>Stenosarchaea group</taxon>
        <taxon>Halobacteria</taxon>
        <taxon>Halobacteriales</taxon>
        <taxon>Natrialbaceae</taxon>
        <taxon>Natrarchaeobius</taxon>
    </lineage>
</organism>
<gene>
    <name evidence="2" type="ORF">EA473_22070</name>
</gene>
<feature type="domain" description="Tc1-like transposase DDE" evidence="1">
    <location>
        <begin position="4"/>
        <end position="47"/>
    </location>
</feature>
<evidence type="ECO:0000259" key="1">
    <source>
        <dbReference type="Pfam" id="PF13358"/>
    </source>
</evidence>
<dbReference type="Proteomes" id="UP000282323">
    <property type="component" value="Unassembled WGS sequence"/>
</dbReference>
<evidence type="ECO:0000313" key="2">
    <source>
        <dbReference type="EMBL" id="RQG89433.1"/>
    </source>
</evidence>